<accession>A0A915KXM1</accession>
<sequence>MTASKNIWIFCIINAYRAYKILAADTSTTSNSFCLKIDCEDAVFSNLVKSVMTSSCNQCFLSNYSICINLKRSANQASKFTFCDHKLPPKCKILRNAIDGRNLKEHSNYLCSKNICKLCGLIS</sequence>
<keyword evidence="1" id="KW-1185">Reference proteome</keyword>
<dbReference type="WBParaSite" id="nRc.2.0.1.t43702-RA">
    <property type="protein sequence ID" value="nRc.2.0.1.t43702-RA"/>
    <property type="gene ID" value="nRc.2.0.1.g43702"/>
</dbReference>
<name>A0A915KXM1_ROMCU</name>
<proteinExistence type="predicted"/>
<evidence type="ECO:0000313" key="1">
    <source>
        <dbReference type="Proteomes" id="UP000887565"/>
    </source>
</evidence>
<reference evidence="2" key="1">
    <citation type="submission" date="2022-11" db="UniProtKB">
        <authorList>
            <consortium name="WormBaseParasite"/>
        </authorList>
    </citation>
    <scope>IDENTIFICATION</scope>
</reference>
<dbReference type="AlphaFoldDB" id="A0A915KXM1"/>
<protein>
    <submittedName>
        <fullName evidence="2">Uncharacterized protein</fullName>
    </submittedName>
</protein>
<evidence type="ECO:0000313" key="2">
    <source>
        <dbReference type="WBParaSite" id="nRc.2.0.1.t43702-RA"/>
    </source>
</evidence>
<dbReference type="Proteomes" id="UP000887565">
    <property type="component" value="Unplaced"/>
</dbReference>
<organism evidence="1 2">
    <name type="scientific">Romanomermis culicivorax</name>
    <name type="common">Nematode worm</name>
    <dbReference type="NCBI Taxonomy" id="13658"/>
    <lineage>
        <taxon>Eukaryota</taxon>
        <taxon>Metazoa</taxon>
        <taxon>Ecdysozoa</taxon>
        <taxon>Nematoda</taxon>
        <taxon>Enoplea</taxon>
        <taxon>Dorylaimia</taxon>
        <taxon>Mermithida</taxon>
        <taxon>Mermithoidea</taxon>
        <taxon>Mermithidae</taxon>
        <taxon>Romanomermis</taxon>
    </lineage>
</organism>